<name>A0A518CQP1_9PLAN</name>
<dbReference type="SMART" id="SM00560">
    <property type="entry name" value="LamGL"/>
    <property type="match status" value="1"/>
</dbReference>
<dbReference type="Pfam" id="PF13385">
    <property type="entry name" value="Laminin_G_3"/>
    <property type="match status" value="1"/>
</dbReference>
<feature type="domain" description="LamG-like jellyroll fold" evidence="3">
    <location>
        <begin position="1011"/>
        <end position="1153"/>
    </location>
</feature>
<dbReference type="InterPro" id="IPR006558">
    <property type="entry name" value="LamG-like"/>
</dbReference>
<dbReference type="Proteomes" id="UP000317178">
    <property type="component" value="Chromosome"/>
</dbReference>
<accession>A0A518CQP1</accession>
<dbReference type="OrthoDB" id="291802at2"/>
<dbReference type="KEGG" id="plon:Pla110_32890"/>
<dbReference type="InterPro" id="IPR013320">
    <property type="entry name" value="ConA-like_dom_sf"/>
</dbReference>
<organism evidence="4 5">
    <name type="scientific">Polystyrenella longa</name>
    <dbReference type="NCBI Taxonomy" id="2528007"/>
    <lineage>
        <taxon>Bacteria</taxon>
        <taxon>Pseudomonadati</taxon>
        <taxon>Planctomycetota</taxon>
        <taxon>Planctomycetia</taxon>
        <taxon>Planctomycetales</taxon>
        <taxon>Planctomycetaceae</taxon>
        <taxon>Polystyrenella</taxon>
    </lineage>
</organism>
<sequence length="1501" mass="159701">MTTDYLRPNSNVTSVFTVFDYTNIDDNVLTGAAGDGLSCTIDRTDDNEQQQWGLTAPVESFTEVTSCTVHLRSYNDDDGDTDVLHARLLLGGVWTGYQDITMGGGSYTWTSCEITGSWSGSDFTSAQIELKTDSIASSDNFQLDVLYVELNGTGSVSYDETGSGGCLLAGSAIVKPDIIAETHSPSDSTNDTSSGSVAWTNVGNIYSADAAVASVGPLSSTSNILKATDFGFTLPDIQYLSGIEINITRYANDDNCGGAGHRVTDTLVSLLVDGTVSGTNNQDNFTPANACTSWDATSITHTYGGPNEMWGLDLDSTDITTANFGCAFQVNGNRADETAFVDHVEMTVYYQNSVPEIFDEIGSGGCVLSGEMVSDLTCNVTGDGGCVLSGGGFATTCPDSIACDNFTGTGINLTAHYLDALNGSNDEQWTIVNGTWTIDANRLKNEDEQSRLIYVDVGQSSYSATMTYDVPTGTANMFQGFITRYSNNTNYIRANYNALLEAFQIWTIQSGSFNLRASTSVSLSGTETLFLDVNGNSITLSDGSTSLTYETSFNNTATGLGITVGVVPASGTYTPTYIDSFNVSSISFNETGSGGIVFSGQSALSAGYVFESDGGIVFGGNAPSFRGFVFIPTGQITFSGETPVEWRVAKTGSGKIQFSGITPVTSSHHEATARGGIEFYDWAGVTIGFSHLPTGQITFSATANHAFQARYTGQDGIRFSGITPVTFTTSQYEYESEGGITFSGEIEIHDWFSYPDGGIIFGGRAEPVSTAYSWFADGQITFSNSADVQSNIEQTATGGITFGGQATANVVYLNYIPTGGITFSDSASVIVSYTTDPVSIFHNGYKFKRLLKYNSASNQTNFPLLFTETLGTGKITSSSACDVIFETYDHTQLNHEIEYFDSSTGQLFAHFKTTLEKGDNYFWMYYGKVKEICDEENVSGTWSQYANVYHLNEDGDGTASEYVDVKGSLNGTARSPIFIPEQITGKIHKGQDFSPISTYIKTADDEIANTNDWSVSSWVKTPSFIAGKQVIWSRNKTDLGNDEGWSIEMGINGSGYPTASVQIDNGDETWSTITATSSSQLTASTWYHLALVWDSGSSIRIYVNGVEKGSTSTVKTNLADGSAGNYIGRRDTGSYFKGIIDELRVSQTAFTASWLLNEYNSGNQSLIVGHESTSLNFHAIVPPYINLFFVGTGGITFSGTGQSFFPYWATGQIDFGGNASNRFSIGNQTGNGGITFSGSADNAMNVPAQIGSGGITFSNSADVTVAREVNTSGGLTFTGSADNAMTVPAQTATGQISFSGTATNSFATSNQNGSGGIAFSGTTDHAYQSNASITGGIILSGDVSVIVSREFLTDGQITFSNSADVRFIKNNNGSGGIEFGGQATNRFSSNHEPDGQITFSNSAGVEVQTTYEPSGVLMFSGNAQLLYHDARGGINFDGISSITVNRSYIPLGGIRFGKAITDVDGEMTGEIIFPPTLSGEIVFPPTLSGEIYLEQIATGEL</sequence>
<gene>
    <name evidence="4" type="ORF">Pla110_32890</name>
</gene>
<keyword evidence="1" id="KW-0732">Signal</keyword>
<evidence type="ECO:0000313" key="5">
    <source>
        <dbReference type="Proteomes" id="UP000317178"/>
    </source>
</evidence>
<reference evidence="4 5" key="1">
    <citation type="submission" date="2019-02" db="EMBL/GenBank/DDBJ databases">
        <title>Deep-cultivation of Planctomycetes and their phenomic and genomic characterization uncovers novel biology.</title>
        <authorList>
            <person name="Wiegand S."/>
            <person name="Jogler M."/>
            <person name="Boedeker C."/>
            <person name="Pinto D."/>
            <person name="Vollmers J."/>
            <person name="Rivas-Marin E."/>
            <person name="Kohn T."/>
            <person name="Peeters S.H."/>
            <person name="Heuer A."/>
            <person name="Rast P."/>
            <person name="Oberbeckmann S."/>
            <person name="Bunk B."/>
            <person name="Jeske O."/>
            <person name="Meyerdierks A."/>
            <person name="Storesund J.E."/>
            <person name="Kallscheuer N."/>
            <person name="Luecker S."/>
            <person name="Lage O.M."/>
            <person name="Pohl T."/>
            <person name="Merkel B.J."/>
            <person name="Hornburger P."/>
            <person name="Mueller R.-W."/>
            <person name="Bruemmer F."/>
            <person name="Labrenz M."/>
            <person name="Spormann A.M."/>
            <person name="Op den Camp H."/>
            <person name="Overmann J."/>
            <person name="Amann R."/>
            <person name="Jetten M.S.M."/>
            <person name="Mascher T."/>
            <person name="Medema M.H."/>
            <person name="Devos D.P."/>
            <person name="Kaster A.-K."/>
            <person name="Ovreas L."/>
            <person name="Rohde M."/>
            <person name="Galperin M.Y."/>
            <person name="Jogler C."/>
        </authorList>
    </citation>
    <scope>NUCLEOTIDE SEQUENCE [LARGE SCALE GENOMIC DNA]</scope>
    <source>
        <strain evidence="4 5">Pla110</strain>
    </source>
</reference>
<dbReference type="Gene3D" id="2.60.120.560">
    <property type="entry name" value="Exo-inulinase, domain 1"/>
    <property type="match status" value="1"/>
</dbReference>
<dbReference type="SUPFAM" id="SSF49899">
    <property type="entry name" value="Concanavalin A-like lectins/glucanases"/>
    <property type="match status" value="1"/>
</dbReference>
<evidence type="ECO:0000256" key="2">
    <source>
        <dbReference type="ARBA" id="ARBA00023157"/>
    </source>
</evidence>
<evidence type="ECO:0000256" key="1">
    <source>
        <dbReference type="ARBA" id="ARBA00022729"/>
    </source>
</evidence>
<protein>
    <recommendedName>
        <fullName evidence="3">LamG-like jellyroll fold domain-containing protein</fullName>
    </recommendedName>
</protein>
<keyword evidence="2" id="KW-1015">Disulfide bond</keyword>
<dbReference type="Gene3D" id="2.60.120.200">
    <property type="match status" value="1"/>
</dbReference>
<evidence type="ECO:0000313" key="4">
    <source>
        <dbReference type="EMBL" id="QDU81547.1"/>
    </source>
</evidence>
<dbReference type="RefSeq" id="WP_144996982.1">
    <property type="nucleotide sequence ID" value="NZ_CP036281.1"/>
</dbReference>
<keyword evidence="5" id="KW-1185">Reference proteome</keyword>
<proteinExistence type="predicted"/>
<dbReference type="EMBL" id="CP036281">
    <property type="protein sequence ID" value="QDU81547.1"/>
    <property type="molecule type" value="Genomic_DNA"/>
</dbReference>
<evidence type="ECO:0000259" key="3">
    <source>
        <dbReference type="SMART" id="SM00560"/>
    </source>
</evidence>